<sequence length="187" mass="19983">MSYSGMWFLVPAPAAAVERHGPRLRALLDEHAADPGNAALRRRWEHGGGLSTDELEWLVSGPLGTDPNMLYEAWNDCGKEIGPAVCVSARNRYPVLGLAHALGPERMAGLPGWFGDMVLTPEEVRASLPAVEAVFDLDEAARAAAKERAYAVLGDSDDVPGLFDAVVPFWRAAVEAGRGVIGAQLIP</sequence>
<gene>
    <name evidence="1" type="ORF">O1G21_12725</name>
</gene>
<accession>A0ABY7Q1W1</accession>
<dbReference type="EMBL" id="CP115450">
    <property type="protein sequence ID" value="WBP86621.1"/>
    <property type="molecule type" value="Genomic_DNA"/>
</dbReference>
<dbReference type="RefSeq" id="WP_270143408.1">
    <property type="nucleotide sequence ID" value="NZ_CP115450.1"/>
</dbReference>
<dbReference type="Proteomes" id="UP001212821">
    <property type="component" value="Chromosome"/>
</dbReference>
<evidence type="ECO:0000313" key="2">
    <source>
        <dbReference type="Proteomes" id="UP001212821"/>
    </source>
</evidence>
<proteinExistence type="predicted"/>
<reference evidence="2" key="1">
    <citation type="submission" date="2022-12" db="EMBL/GenBank/DDBJ databases">
        <authorList>
            <person name="Mo P."/>
        </authorList>
    </citation>
    <scope>NUCLEOTIDE SEQUENCE [LARGE SCALE GENOMIC DNA]</scope>
    <source>
        <strain evidence="2">HUAS 3-15</strain>
    </source>
</reference>
<evidence type="ECO:0000313" key="1">
    <source>
        <dbReference type="EMBL" id="WBP86621.1"/>
    </source>
</evidence>
<keyword evidence="2" id="KW-1185">Reference proteome</keyword>
<evidence type="ECO:0008006" key="3">
    <source>
        <dbReference type="Google" id="ProtNLM"/>
    </source>
</evidence>
<protein>
    <recommendedName>
        <fullName evidence="3">DUF1877 domain-containing protein</fullName>
    </recommendedName>
</protein>
<organism evidence="1 2">
    <name type="scientific">Kitasatospora cathayae</name>
    <dbReference type="NCBI Taxonomy" id="3004092"/>
    <lineage>
        <taxon>Bacteria</taxon>
        <taxon>Bacillati</taxon>
        <taxon>Actinomycetota</taxon>
        <taxon>Actinomycetes</taxon>
        <taxon>Kitasatosporales</taxon>
        <taxon>Streptomycetaceae</taxon>
        <taxon>Kitasatospora</taxon>
    </lineage>
</organism>
<name>A0ABY7Q1W1_9ACTN</name>